<comment type="caution">
    <text evidence="2">The sequence shown here is derived from an EMBL/GenBank/DDBJ whole genome shotgun (WGS) entry which is preliminary data.</text>
</comment>
<dbReference type="GO" id="GO:0008270">
    <property type="term" value="F:zinc ion binding"/>
    <property type="evidence" value="ECO:0007669"/>
    <property type="project" value="InterPro"/>
</dbReference>
<name>A0A0F9KCS8_9ZZZZ</name>
<dbReference type="Pfam" id="PF01844">
    <property type="entry name" value="HNH"/>
    <property type="match status" value="1"/>
</dbReference>
<dbReference type="CDD" id="cd00085">
    <property type="entry name" value="HNHc"/>
    <property type="match status" value="1"/>
</dbReference>
<protein>
    <recommendedName>
        <fullName evidence="1">HNH domain-containing protein</fullName>
    </recommendedName>
</protein>
<dbReference type="InterPro" id="IPR002711">
    <property type="entry name" value="HNH"/>
</dbReference>
<evidence type="ECO:0000313" key="2">
    <source>
        <dbReference type="EMBL" id="KKM80004.1"/>
    </source>
</evidence>
<dbReference type="GO" id="GO:0004519">
    <property type="term" value="F:endonuclease activity"/>
    <property type="evidence" value="ECO:0007669"/>
    <property type="project" value="InterPro"/>
</dbReference>
<proteinExistence type="predicted"/>
<dbReference type="EMBL" id="LAZR01008250">
    <property type="protein sequence ID" value="KKM80004.1"/>
    <property type="molecule type" value="Genomic_DNA"/>
</dbReference>
<dbReference type="InterPro" id="IPR003615">
    <property type="entry name" value="HNH_nuc"/>
</dbReference>
<dbReference type="GO" id="GO:0003676">
    <property type="term" value="F:nucleic acid binding"/>
    <property type="evidence" value="ECO:0007669"/>
    <property type="project" value="InterPro"/>
</dbReference>
<organism evidence="2">
    <name type="scientific">marine sediment metagenome</name>
    <dbReference type="NCBI Taxonomy" id="412755"/>
    <lineage>
        <taxon>unclassified sequences</taxon>
        <taxon>metagenomes</taxon>
        <taxon>ecological metagenomes</taxon>
    </lineage>
</organism>
<sequence length="120" mass="12936">MSHETMPKPKSVGPISVLLLPSPAVLLAEGIAALKRKRPGSAPSRGAGWQRARKAVSRDSCCAVCGVQRGQKSVALPVDHVIASRFIEQHKLGDPNATVNLVTLCPRCHPKKRRAENRLC</sequence>
<gene>
    <name evidence="2" type="ORF">LCGC14_1344320</name>
</gene>
<feature type="domain" description="HNH" evidence="1">
    <location>
        <begin position="62"/>
        <end position="112"/>
    </location>
</feature>
<reference evidence="2" key="1">
    <citation type="journal article" date="2015" name="Nature">
        <title>Complex archaea that bridge the gap between prokaryotes and eukaryotes.</title>
        <authorList>
            <person name="Spang A."/>
            <person name="Saw J.H."/>
            <person name="Jorgensen S.L."/>
            <person name="Zaremba-Niedzwiedzka K."/>
            <person name="Martijn J."/>
            <person name="Lind A.E."/>
            <person name="van Eijk R."/>
            <person name="Schleper C."/>
            <person name="Guy L."/>
            <person name="Ettema T.J."/>
        </authorList>
    </citation>
    <scope>NUCLEOTIDE SEQUENCE</scope>
</reference>
<evidence type="ECO:0000259" key="1">
    <source>
        <dbReference type="Pfam" id="PF01844"/>
    </source>
</evidence>
<feature type="non-terminal residue" evidence="2">
    <location>
        <position position="120"/>
    </location>
</feature>
<accession>A0A0F9KCS8</accession>
<dbReference type="Gene3D" id="1.10.30.50">
    <property type="match status" value="1"/>
</dbReference>
<dbReference type="AlphaFoldDB" id="A0A0F9KCS8"/>